<comment type="caution">
    <text evidence="2">The sequence shown here is derived from an EMBL/GenBank/DDBJ whole genome shotgun (WGS) entry which is preliminary data.</text>
</comment>
<evidence type="ECO:0000313" key="2">
    <source>
        <dbReference type="EMBL" id="MBW4658271.1"/>
    </source>
</evidence>
<accession>A0A951Q8V4</accession>
<feature type="chain" id="PRO_5038113249" evidence="1">
    <location>
        <begin position="30"/>
        <end position="156"/>
    </location>
</feature>
<protein>
    <submittedName>
        <fullName evidence="2">DUF3887 domain-containing protein</fullName>
    </submittedName>
</protein>
<evidence type="ECO:0000313" key="3">
    <source>
        <dbReference type="Proteomes" id="UP000757435"/>
    </source>
</evidence>
<reference evidence="2" key="2">
    <citation type="journal article" date="2022" name="Microbiol. Resour. Announc.">
        <title>Metagenome Sequencing to Explore Phylogenomics of Terrestrial Cyanobacteria.</title>
        <authorList>
            <person name="Ward R.D."/>
            <person name="Stajich J.E."/>
            <person name="Johansen J.R."/>
            <person name="Huntemann M."/>
            <person name="Clum A."/>
            <person name="Foster B."/>
            <person name="Foster B."/>
            <person name="Roux S."/>
            <person name="Palaniappan K."/>
            <person name="Varghese N."/>
            <person name="Mukherjee S."/>
            <person name="Reddy T.B.K."/>
            <person name="Daum C."/>
            <person name="Copeland A."/>
            <person name="Chen I.A."/>
            <person name="Ivanova N.N."/>
            <person name="Kyrpides N.C."/>
            <person name="Shapiro N."/>
            <person name="Eloe-Fadrosh E.A."/>
            <person name="Pietrasiak N."/>
        </authorList>
    </citation>
    <scope>NUCLEOTIDE SEQUENCE</scope>
    <source>
        <strain evidence="2">UHER 2000/2452</strain>
    </source>
</reference>
<reference evidence="2" key="1">
    <citation type="submission" date="2021-05" db="EMBL/GenBank/DDBJ databases">
        <authorList>
            <person name="Pietrasiak N."/>
            <person name="Ward R."/>
            <person name="Stajich J.E."/>
            <person name="Kurbessoian T."/>
        </authorList>
    </citation>
    <scope>NUCLEOTIDE SEQUENCE</scope>
    <source>
        <strain evidence="2">UHER 2000/2452</strain>
    </source>
</reference>
<gene>
    <name evidence="2" type="ORF">KME15_06325</name>
</gene>
<name>A0A951Q8V4_9CYAN</name>
<organism evidence="2 3">
    <name type="scientific">Drouetiella hepatica Uher 2000/2452</name>
    <dbReference type="NCBI Taxonomy" id="904376"/>
    <lineage>
        <taxon>Bacteria</taxon>
        <taxon>Bacillati</taxon>
        <taxon>Cyanobacteriota</taxon>
        <taxon>Cyanophyceae</taxon>
        <taxon>Oculatellales</taxon>
        <taxon>Oculatellaceae</taxon>
        <taxon>Drouetiella</taxon>
    </lineage>
</organism>
<evidence type="ECO:0000256" key="1">
    <source>
        <dbReference type="SAM" id="SignalP"/>
    </source>
</evidence>
<dbReference type="EMBL" id="JAHHHD010000004">
    <property type="protein sequence ID" value="MBW4658271.1"/>
    <property type="molecule type" value="Genomic_DNA"/>
</dbReference>
<dbReference type="AlphaFoldDB" id="A0A951Q8V4"/>
<dbReference type="Proteomes" id="UP000757435">
    <property type="component" value="Unassembled WGS sequence"/>
</dbReference>
<dbReference type="Gene3D" id="3.10.450.590">
    <property type="match status" value="1"/>
</dbReference>
<feature type="signal peptide" evidence="1">
    <location>
        <begin position="1"/>
        <end position="29"/>
    </location>
</feature>
<keyword evidence="1" id="KW-0732">Signal</keyword>
<proteinExistence type="predicted"/>
<sequence length="156" mass="17552">MPTYFSIASMLLMPFSWMALSAISASAMAASPDLLAQTPLAQTSLAQTVQLSQATPTKPMTTRAEEFVNLTAKGDFVGAWQYIHPSLRTTWSPVDMQQSWHDLQNRTGAFQQFNSFRQDDQSVVLVNTQFEKVTDNLIIIFDDTRQWIVGVDFPQE</sequence>